<dbReference type="Proteomes" id="UP000596329">
    <property type="component" value="Chromosome"/>
</dbReference>
<keyword evidence="1" id="KW-0067">ATP-binding</keyword>
<dbReference type="InterPro" id="IPR027417">
    <property type="entry name" value="P-loop_NTPase"/>
</dbReference>
<dbReference type="KEGG" id="fpc:FPSM_00699"/>
<evidence type="ECO:0000313" key="1">
    <source>
        <dbReference type="EMBL" id="QRE04967.1"/>
    </source>
</evidence>
<dbReference type="GO" id="GO:0016887">
    <property type="term" value="F:ATP hydrolysis activity"/>
    <property type="evidence" value="ECO:0007669"/>
    <property type="project" value="InterPro"/>
</dbReference>
<proteinExistence type="predicted"/>
<dbReference type="GO" id="GO:0005524">
    <property type="term" value="F:ATP binding"/>
    <property type="evidence" value="ECO:0007669"/>
    <property type="project" value="UniProtKB-KW"/>
</dbReference>
<dbReference type="Pfam" id="PF00005">
    <property type="entry name" value="ABC_tran"/>
    <property type="match status" value="1"/>
</dbReference>
<accession>A0A076NR11</accession>
<dbReference type="RefSeq" id="WP_034098884.1">
    <property type="nucleotide sequence ID" value="NZ_BCNG01000014.1"/>
</dbReference>
<dbReference type="InterPro" id="IPR003439">
    <property type="entry name" value="ABC_transporter-like_ATP-bd"/>
</dbReference>
<organism evidence="1 2">
    <name type="scientific">Flavobacterium psychrophilum</name>
    <dbReference type="NCBI Taxonomy" id="96345"/>
    <lineage>
        <taxon>Bacteria</taxon>
        <taxon>Pseudomonadati</taxon>
        <taxon>Bacteroidota</taxon>
        <taxon>Flavobacteriia</taxon>
        <taxon>Flavobacteriales</taxon>
        <taxon>Flavobacteriaceae</taxon>
        <taxon>Flavobacterium</taxon>
    </lineage>
</organism>
<dbReference type="PANTHER" id="PTHR42939">
    <property type="entry name" value="ABC TRANSPORTER ATP-BINDING PROTEIN ALBC-RELATED"/>
    <property type="match status" value="1"/>
</dbReference>
<dbReference type="EMBL" id="CP059075">
    <property type="protein sequence ID" value="QRE04967.1"/>
    <property type="molecule type" value="Genomic_DNA"/>
</dbReference>
<gene>
    <name evidence="1" type="ORF">H0H26_05100</name>
</gene>
<dbReference type="SUPFAM" id="SSF52540">
    <property type="entry name" value="P-loop containing nucleoside triphosphate hydrolases"/>
    <property type="match status" value="1"/>
</dbReference>
<dbReference type="InterPro" id="IPR051782">
    <property type="entry name" value="ABC_Transporter_VariousFunc"/>
</dbReference>
<name>A0A076NR11_FLAPS</name>
<dbReference type="Gene3D" id="3.40.50.300">
    <property type="entry name" value="P-loop containing nucleotide triphosphate hydrolases"/>
    <property type="match status" value="1"/>
</dbReference>
<dbReference type="PANTHER" id="PTHR42939:SF1">
    <property type="entry name" value="ABC TRANSPORTER ATP-BINDING PROTEIN ALBC-RELATED"/>
    <property type="match status" value="1"/>
</dbReference>
<keyword evidence="1" id="KW-0547">Nucleotide-binding</keyword>
<dbReference type="PROSITE" id="PS50893">
    <property type="entry name" value="ABC_TRANSPORTER_2"/>
    <property type="match status" value="1"/>
</dbReference>
<reference evidence="1 2" key="1">
    <citation type="submission" date="2020-07" db="EMBL/GenBank/DDBJ databases">
        <title>Genomic characterization of Flavobacterium psychrophilum strains.</title>
        <authorList>
            <person name="Castillo D."/>
            <person name="Jorgensen J."/>
            <person name="Middelboe M."/>
        </authorList>
    </citation>
    <scope>NUCLEOTIDE SEQUENCE [LARGE SCALE GENOMIC DNA]</scope>
    <source>
        <strain evidence="1 2">FPS-R7</strain>
    </source>
</reference>
<protein>
    <submittedName>
        <fullName evidence="1">ATP-binding cassette domain-containing protein</fullName>
    </submittedName>
</protein>
<dbReference type="AlphaFoldDB" id="A0A076NR11"/>
<evidence type="ECO:0000313" key="2">
    <source>
        <dbReference type="Proteomes" id="UP000596329"/>
    </source>
</evidence>
<sequence>MLDINIQNKKYVQKVILKNLKLLVNTNGIFGVIGKNGQGKTTFFKCIKDLTPFEGTIKYKNKPLIQNEIAWCATEPLIYDELTTLEFSKFYRNLLNIKEEIAQKLFSVDEKKLIKEFSTGMKKKAYLNAVLQKEYAIYIFDEPFNGLDLESNYILMNYIKEISKTSIVFISSHILEILFKNCDSIFLINNQNIEAFSKEQFSSIEDKLFSI</sequence>